<protein>
    <submittedName>
        <fullName evidence="1">Uncharacterized protein</fullName>
    </submittedName>
</protein>
<keyword evidence="2" id="KW-1185">Reference proteome</keyword>
<reference evidence="1 2" key="1">
    <citation type="journal article" date="2008" name="Int. J. Syst. Evol. Microbiol.">
        <title>Leifsonia pindariensis sp. nov., isolated from the Pindari glacier of the Indian Himalayas, and emended description of the genus Leifsonia.</title>
        <authorList>
            <person name="Reddy G.S."/>
            <person name="Prabagaran S.R."/>
            <person name="Shivaji S."/>
        </authorList>
    </citation>
    <scope>NUCLEOTIDE SEQUENCE [LARGE SCALE GENOMIC DNA]</scope>
    <source>
        <strain evidence="1 2">PON 10</strain>
    </source>
</reference>
<comment type="caution">
    <text evidence="1">The sequence shown here is derived from an EMBL/GenBank/DDBJ whole genome shotgun (WGS) entry which is preliminary data.</text>
</comment>
<sequence length="95" mass="10206">MVASVNAFLHICEVCGARATLTPDESYEAGWDYPPRTGVAGVISPRKCGDCPITGTLWWAVQEGELDSADPLGWPAARREVLARILNEQTPVPPG</sequence>
<organism evidence="1 2">
    <name type="scientific">Microterricola pindariensis</name>
    <dbReference type="NCBI Taxonomy" id="478010"/>
    <lineage>
        <taxon>Bacteria</taxon>
        <taxon>Bacillati</taxon>
        <taxon>Actinomycetota</taxon>
        <taxon>Actinomycetes</taxon>
        <taxon>Micrococcales</taxon>
        <taxon>Microbacteriaceae</taxon>
        <taxon>Microterricola</taxon>
    </lineage>
</organism>
<dbReference type="EMBL" id="MPZN01000008">
    <property type="protein sequence ID" value="PPL19823.1"/>
    <property type="molecule type" value="Genomic_DNA"/>
</dbReference>
<evidence type="ECO:0000313" key="1">
    <source>
        <dbReference type="EMBL" id="PPL19823.1"/>
    </source>
</evidence>
<accession>A0ABX5AZE2</accession>
<dbReference type="Proteomes" id="UP000237755">
    <property type="component" value="Unassembled WGS sequence"/>
</dbReference>
<name>A0ABX5AZE2_9MICO</name>
<evidence type="ECO:0000313" key="2">
    <source>
        <dbReference type="Proteomes" id="UP000237755"/>
    </source>
</evidence>
<proteinExistence type="predicted"/>
<gene>
    <name evidence="1" type="ORF">GY24_04185</name>
</gene>